<keyword evidence="2" id="KW-1185">Reference proteome</keyword>
<name>A0ABT4J9U7_9RHOB</name>
<evidence type="ECO:0000313" key="2">
    <source>
        <dbReference type="Proteomes" id="UP001149822"/>
    </source>
</evidence>
<sequence>MRAQVIDDISEFRELRIAGSIEYRERSDGSLWGIAFVCLCGCGNESYLPMRGSGRPHEWDWDGNREAPTVSLSIFNTGMPCRWHGWLRAGEWQSC</sequence>
<reference evidence="1" key="1">
    <citation type="submission" date="2022-12" db="EMBL/GenBank/DDBJ databases">
        <title>Paracoccus sp. EF6 isolated from a lake water.</title>
        <authorList>
            <person name="Liu H."/>
        </authorList>
    </citation>
    <scope>NUCLEOTIDE SEQUENCE</scope>
    <source>
        <strain evidence="1">EF6</strain>
    </source>
</reference>
<dbReference type="RefSeq" id="WP_268944003.1">
    <property type="nucleotide sequence ID" value="NZ_JAPTYD010000056.1"/>
</dbReference>
<dbReference type="EMBL" id="JAPTYD010000056">
    <property type="protein sequence ID" value="MCZ0963906.1"/>
    <property type="molecule type" value="Genomic_DNA"/>
</dbReference>
<accession>A0ABT4J9U7</accession>
<evidence type="ECO:0000313" key="1">
    <source>
        <dbReference type="EMBL" id="MCZ0963906.1"/>
    </source>
</evidence>
<comment type="caution">
    <text evidence="1">The sequence shown here is derived from an EMBL/GenBank/DDBJ whole genome shotgun (WGS) entry which is preliminary data.</text>
</comment>
<protein>
    <submittedName>
        <fullName evidence="1">DUF6527 family protein</fullName>
    </submittedName>
</protein>
<gene>
    <name evidence="1" type="ORF">OU682_20120</name>
</gene>
<proteinExistence type="predicted"/>
<organism evidence="1 2">
    <name type="scientific">Paracoccus benzoatiresistens</name>
    <dbReference type="NCBI Taxonomy" id="2997341"/>
    <lineage>
        <taxon>Bacteria</taxon>
        <taxon>Pseudomonadati</taxon>
        <taxon>Pseudomonadota</taxon>
        <taxon>Alphaproteobacteria</taxon>
        <taxon>Rhodobacterales</taxon>
        <taxon>Paracoccaceae</taxon>
        <taxon>Paracoccus</taxon>
    </lineage>
</organism>
<dbReference type="InterPro" id="IPR045384">
    <property type="entry name" value="DUF6527"/>
</dbReference>
<dbReference type="Pfam" id="PF20137">
    <property type="entry name" value="BubE"/>
    <property type="match status" value="1"/>
</dbReference>
<dbReference type="Proteomes" id="UP001149822">
    <property type="component" value="Unassembled WGS sequence"/>
</dbReference>